<dbReference type="PANTHER" id="PTHR12318">
    <property type="entry name" value="TESTOSTERONE-REGULATED PROTEIN RP2"/>
    <property type="match status" value="1"/>
</dbReference>
<proteinExistence type="predicted"/>
<dbReference type="CDD" id="cd18870">
    <property type="entry name" value="NUDIX_AcylCoAdiphos_Nudt19"/>
    <property type="match status" value="1"/>
</dbReference>
<evidence type="ECO:0000256" key="2">
    <source>
        <dbReference type="ARBA" id="ARBA00001946"/>
    </source>
</evidence>
<keyword evidence="3" id="KW-0479">Metal-binding</keyword>
<keyword evidence="4" id="KW-0378">Hydrolase</keyword>
<comment type="cofactor">
    <cofactor evidence="1">
        <name>Mn(2+)</name>
        <dbReference type="ChEBI" id="CHEBI:29035"/>
    </cofactor>
</comment>
<dbReference type="EMBL" id="FOLG01000008">
    <property type="protein sequence ID" value="SFC70294.1"/>
    <property type="molecule type" value="Genomic_DNA"/>
</dbReference>
<dbReference type="Gene3D" id="3.90.79.10">
    <property type="entry name" value="Nucleoside Triphosphate Pyrophosphohydrolase"/>
    <property type="match status" value="1"/>
</dbReference>
<evidence type="ECO:0000256" key="6">
    <source>
        <dbReference type="ARBA" id="ARBA00023211"/>
    </source>
</evidence>
<keyword evidence="6" id="KW-0464">Manganese</keyword>
<evidence type="ECO:0000256" key="1">
    <source>
        <dbReference type="ARBA" id="ARBA00001936"/>
    </source>
</evidence>
<dbReference type="Pfam" id="PF00293">
    <property type="entry name" value="NUDIX"/>
    <property type="match status" value="1"/>
</dbReference>
<dbReference type="RefSeq" id="WP_093361237.1">
    <property type="nucleotide sequence ID" value="NZ_FOLG01000008.1"/>
</dbReference>
<dbReference type="SUPFAM" id="SSF55811">
    <property type="entry name" value="Nudix"/>
    <property type="match status" value="1"/>
</dbReference>
<dbReference type="InterPro" id="IPR000086">
    <property type="entry name" value="NUDIX_hydrolase_dom"/>
</dbReference>
<dbReference type="GO" id="GO:0016818">
    <property type="term" value="F:hydrolase activity, acting on acid anhydrides, in phosphorus-containing anhydrides"/>
    <property type="evidence" value="ECO:0007669"/>
    <property type="project" value="InterPro"/>
</dbReference>
<evidence type="ECO:0000256" key="4">
    <source>
        <dbReference type="ARBA" id="ARBA00022801"/>
    </source>
</evidence>
<dbReference type="OrthoDB" id="9805905at2"/>
<dbReference type="GO" id="GO:0046872">
    <property type="term" value="F:metal ion binding"/>
    <property type="evidence" value="ECO:0007669"/>
    <property type="project" value="UniProtKB-KW"/>
</dbReference>
<dbReference type="Proteomes" id="UP000198728">
    <property type="component" value="Unassembled WGS sequence"/>
</dbReference>
<dbReference type="InterPro" id="IPR015797">
    <property type="entry name" value="NUDIX_hydrolase-like_dom_sf"/>
</dbReference>
<sequence>MSDTPAIRDASTVILWRGGTRGPEVLMGQRGSRAVFMPNKFVFPGGAIDAADAEVRLAGQPDDACLRRLALEAAPGLENALLAGAIREVWEETGLILGRPDAWDPPSPDWEGFAATGHAPSAAGFAFVFRAITPPARPRRFDARFFLVSAEAVQGDPEDFSRACDELSHLQWVPLSDVRQFDLPFITEVVLGELAPLIGTAGPPESVPMVRNDDVVSGITRLR</sequence>
<protein>
    <submittedName>
        <fullName evidence="8">NUDIX domain-containing protein</fullName>
    </submittedName>
</protein>
<dbReference type="AlphaFoldDB" id="A0A1I1LB20"/>
<evidence type="ECO:0000259" key="7">
    <source>
        <dbReference type="PROSITE" id="PS51462"/>
    </source>
</evidence>
<dbReference type="PANTHER" id="PTHR12318:SF0">
    <property type="entry name" value="ACYL-COENZYME A DIPHOSPHATASE NUDT19"/>
    <property type="match status" value="1"/>
</dbReference>
<dbReference type="PROSITE" id="PS51462">
    <property type="entry name" value="NUDIX"/>
    <property type="match status" value="1"/>
</dbReference>
<name>A0A1I1LB20_9RHOB</name>
<comment type="cofactor">
    <cofactor evidence="2">
        <name>Mg(2+)</name>
        <dbReference type="ChEBI" id="CHEBI:18420"/>
    </cofactor>
</comment>
<organism evidence="8 9">
    <name type="scientific">Tropicimonas isoalkanivorans</name>
    <dbReference type="NCBI Taxonomy" id="441112"/>
    <lineage>
        <taxon>Bacteria</taxon>
        <taxon>Pseudomonadati</taxon>
        <taxon>Pseudomonadota</taxon>
        <taxon>Alphaproteobacteria</taxon>
        <taxon>Rhodobacterales</taxon>
        <taxon>Roseobacteraceae</taxon>
        <taxon>Tropicimonas</taxon>
    </lineage>
</organism>
<dbReference type="InterPro" id="IPR039121">
    <property type="entry name" value="NUDT19"/>
</dbReference>
<evidence type="ECO:0000256" key="3">
    <source>
        <dbReference type="ARBA" id="ARBA00022723"/>
    </source>
</evidence>
<evidence type="ECO:0000313" key="8">
    <source>
        <dbReference type="EMBL" id="SFC70294.1"/>
    </source>
</evidence>
<evidence type="ECO:0000313" key="9">
    <source>
        <dbReference type="Proteomes" id="UP000198728"/>
    </source>
</evidence>
<gene>
    <name evidence="8" type="ORF">SAMN04488094_10834</name>
</gene>
<evidence type="ECO:0000256" key="5">
    <source>
        <dbReference type="ARBA" id="ARBA00022842"/>
    </source>
</evidence>
<keyword evidence="9" id="KW-1185">Reference proteome</keyword>
<keyword evidence="5" id="KW-0460">Magnesium</keyword>
<accession>A0A1I1LB20</accession>
<reference evidence="8 9" key="1">
    <citation type="submission" date="2016-10" db="EMBL/GenBank/DDBJ databases">
        <authorList>
            <person name="de Groot N.N."/>
        </authorList>
    </citation>
    <scope>NUCLEOTIDE SEQUENCE [LARGE SCALE GENOMIC DNA]</scope>
    <source>
        <strain evidence="8 9">DSM 19548</strain>
    </source>
</reference>
<feature type="domain" description="Nudix hydrolase" evidence="7">
    <location>
        <begin position="6"/>
        <end position="195"/>
    </location>
</feature>
<dbReference type="STRING" id="441112.SAMN04488094_10834"/>